<evidence type="ECO:0000256" key="2">
    <source>
        <dbReference type="ARBA" id="ARBA00009596"/>
    </source>
</evidence>
<feature type="transmembrane region" description="Helical" evidence="7">
    <location>
        <begin position="473"/>
        <end position="495"/>
    </location>
</feature>
<dbReference type="Proteomes" id="UP000654075">
    <property type="component" value="Unassembled WGS sequence"/>
</dbReference>
<name>A0A813DP43_POLGL</name>
<dbReference type="EMBL" id="CAJNNV010003810">
    <property type="protein sequence ID" value="CAE8589661.1"/>
    <property type="molecule type" value="Genomic_DNA"/>
</dbReference>
<comment type="caution">
    <text evidence="8">The sequence shown here is derived from an EMBL/GenBank/DDBJ whole genome shotgun (WGS) entry which is preliminary data.</text>
</comment>
<reference evidence="8" key="1">
    <citation type="submission" date="2021-02" db="EMBL/GenBank/DDBJ databases">
        <authorList>
            <person name="Dougan E. K."/>
            <person name="Rhodes N."/>
            <person name="Thang M."/>
            <person name="Chan C."/>
        </authorList>
    </citation>
    <scope>NUCLEOTIDE SEQUENCE</scope>
</reference>
<evidence type="ECO:0008006" key="10">
    <source>
        <dbReference type="Google" id="ProtNLM"/>
    </source>
</evidence>
<keyword evidence="9" id="KW-1185">Reference proteome</keyword>
<dbReference type="InterPro" id="IPR005691">
    <property type="entry name" value="Tic20"/>
</dbReference>
<evidence type="ECO:0000313" key="9">
    <source>
        <dbReference type="Proteomes" id="UP000654075"/>
    </source>
</evidence>
<dbReference type="AlphaFoldDB" id="A0A813DP43"/>
<dbReference type="PANTHER" id="PTHR33510">
    <property type="entry name" value="PROTEIN TIC 20-II, CHLOROPLASTIC"/>
    <property type="match status" value="1"/>
</dbReference>
<keyword evidence="3 7" id="KW-0812">Transmembrane</keyword>
<feature type="region of interest" description="Disordered" evidence="6">
    <location>
        <begin position="326"/>
        <end position="362"/>
    </location>
</feature>
<keyword evidence="4 7" id="KW-1133">Transmembrane helix</keyword>
<feature type="transmembrane region" description="Helical" evidence="7">
    <location>
        <begin position="404"/>
        <end position="433"/>
    </location>
</feature>
<evidence type="ECO:0000256" key="3">
    <source>
        <dbReference type="ARBA" id="ARBA00022692"/>
    </source>
</evidence>
<evidence type="ECO:0000256" key="1">
    <source>
        <dbReference type="ARBA" id="ARBA00004508"/>
    </source>
</evidence>
<accession>A0A813DP43</accession>
<dbReference type="Pfam" id="PF16166">
    <property type="entry name" value="TIC20"/>
    <property type="match status" value="1"/>
</dbReference>
<dbReference type="PANTHER" id="PTHR33510:SF5">
    <property type="entry name" value="PROTEIN TIC 20-II, CHLOROPLASTIC"/>
    <property type="match status" value="1"/>
</dbReference>
<feature type="region of interest" description="Disordered" evidence="6">
    <location>
        <begin position="152"/>
        <end position="189"/>
    </location>
</feature>
<comment type="similarity">
    <text evidence="2">Belongs to the Tic20 family.</text>
</comment>
<gene>
    <name evidence="8" type="ORF">PGLA1383_LOCUS8408</name>
</gene>
<feature type="compositionally biased region" description="Basic and acidic residues" evidence="6">
    <location>
        <begin position="152"/>
        <end position="175"/>
    </location>
</feature>
<evidence type="ECO:0000313" key="8">
    <source>
        <dbReference type="EMBL" id="CAE8589661.1"/>
    </source>
</evidence>
<proteinExistence type="inferred from homology"/>
<evidence type="ECO:0000256" key="5">
    <source>
        <dbReference type="ARBA" id="ARBA00023136"/>
    </source>
</evidence>
<dbReference type="OrthoDB" id="414558at2759"/>
<keyword evidence="5 7" id="KW-0472">Membrane</keyword>
<organism evidence="8 9">
    <name type="scientific">Polarella glacialis</name>
    <name type="common">Dinoflagellate</name>
    <dbReference type="NCBI Taxonomy" id="89957"/>
    <lineage>
        <taxon>Eukaryota</taxon>
        <taxon>Sar</taxon>
        <taxon>Alveolata</taxon>
        <taxon>Dinophyceae</taxon>
        <taxon>Suessiales</taxon>
        <taxon>Suessiaceae</taxon>
        <taxon>Polarella</taxon>
    </lineage>
</organism>
<evidence type="ECO:0000256" key="7">
    <source>
        <dbReference type="SAM" id="Phobius"/>
    </source>
</evidence>
<feature type="transmembrane region" description="Helical" evidence="7">
    <location>
        <begin position="445"/>
        <end position="467"/>
    </location>
</feature>
<evidence type="ECO:0000256" key="6">
    <source>
        <dbReference type="SAM" id="MobiDB-lite"/>
    </source>
</evidence>
<sequence length="533" mass="56108">MALWGLSFVCPSSGMLVVPSSKVTGADSVANRDLPNHVAALRGAGERFAAPSAEASTANPFLARAAALAVGVTVCALAKRPRAKGRERSGVPGFSGNYRVCAIARRSAEDGAAEGVEADEAAKLKADAEAKKADEAAKLKAEDARWAKLRADDDAKKAQEEVQKAEEEVKKKTEEAAPPSGATGSAEDPLLEEARAAAEAARYQLEAAKLRAEILAMETGAAQDRLQARAVRLLGSADAVGIGQAEMVARFKESEDLSLTDEQANRLALAVGQGQSAKSAAFNLAPVPIFFRFADLASEAFDRELKSIESEMRVIREEAARQVAQMEAQERQRVAAETNRSQQQSSSTSDSSSSGGNNQTEEVVNEDLSTQTRILGALAYLLPLAEGFKFAIPLITMFPPLALVLGPVAIVAVGLNALPFGTLLVFVAFIFLAQSKENVPRLIRFNLEQAVLLDIALTLPGLILAALEQSGSADAVLIGGGLTFIGLLAACLYCAATTLNGETPDGIPILGSTTKNVIDRQTFFEGGGDQNKK</sequence>
<evidence type="ECO:0000256" key="4">
    <source>
        <dbReference type="ARBA" id="ARBA00022989"/>
    </source>
</evidence>
<feature type="compositionally biased region" description="Low complexity" evidence="6">
    <location>
        <begin position="341"/>
        <end position="354"/>
    </location>
</feature>
<protein>
    <recommendedName>
        <fullName evidence="10">TIC20 protein</fullName>
    </recommendedName>
</protein>
<comment type="subcellular location">
    <subcellularLocation>
        <location evidence="1">Plastid</location>
        <location evidence="1">Chloroplast membrane</location>
        <topology evidence="1">Multi-pass membrane protein</topology>
    </subcellularLocation>
</comment>
<dbReference type="GO" id="GO:0031969">
    <property type="term" value="C:chloroplast membrane"/>
    <property type="evidence" value="ECO:0007669"/>
    <property type="project" value="UniProtKB-SubCell"/>
</dbReference>